<gene>
    <name evidence="1" type="ORF">PMI13_03289</name>
</gene>
<organism evidence="1 2">
    <name type="scientific">Chryseobacterium populi</name>
    <dbReference type="NCBI Taxonomy" id="1144316"/>
    <lineage>
        <taxon>Bacteria</taxon>
        <taxon>Pseudomonadati</taxon>
        <taxon>Bacteroidota</taxon>
        <taxon>Flavobacteriia</taxon>
        <taxon>Flavobacteriales</taxon>
        <taxon>Weeksellaceae</taxon>
        <taxon>Chryseobacterium group</taxon>
        <taxon>Chryseobacterium</taxon>
    </lineage>
</organism>
<dbReference type="EMBL" id="AKJY01000073">
    <property type="protein sequence ID" value="EJL69322.1"/>
    <property type="molecule type" value="Genomic_DNA"/>
</dbReference>
<evidence type="ECO:0000313" key="1">
    <source>
        <dbReference type="EMBL" id="EJL69322.1"/>
    </source>
</evidence>
<evidence type="ECO:0000313" key="2">
    <source>
        <dbReference type="Proteomes" id="UP000007509"/>
    </source>
</evidence>
<proteinExistence type="predicted"/>
<protein>
    <submittedName>
        <fullName evidence="1">Uncharacterized protein</fullName>
    </submittedName>
</protein>
<sequence length="63" mass="6850">MKNLKKLQAKQLTRKELQTIKGAETYYISCSNGINGQAHNVDSFDELVAAGKQICGSGTFTIS</sequence>
<dbReference type="PATRIC" id="fig|1144316.3.peg.3307"/>
<name>J2SUN2_9FLAO</name>
<reference evidence="1 2" key="1">
    <citation type="journal article" date="2012" name="J. Bacteriol.">
        <title>Twenty-one genome sequences from Pseudomonas species and 19 genome sequences from diverse bacteria isolated from the rhizosphere and endosphere of Populus deltoides.</title>
        <authorList>
            <person name="Brown S.D."/>
            <person name="Utturkar S.M."/>
            <person name="Klingeman D.M."/>
            <person name="Johnson C.M."/>
            <person name="Martin S.L."/>
            <person name="Land M.L."/>
            <person name="Lu T.Y."/>
            <person name="Schadt C.W."/>
            <person name="Doktycz M.J."/>
            <person name="Pelletier D.A."/>
        </authorList>
    </citation>
    <scope>NUCLEOTIDE SEQUENCE [LARGE SCALE GENOMIC DNA]</scope>
    <source>
        <strain evidence="1 2">CF314</strain>
    </source>
</reference>
<comment type="caution">
    <text evidence="1">The sequence shown here is derived from an EMBL/GenBank/DDBJ whole genome shotgun (WGS) entry which is preliminary data.</text>
</comment>
<dbReference type="Proteomes" id="UP000007509">
    <property type="component" value="Unassembled WGS sequence"/>
</dbReference>
<keyword evidence="2" id="KW-1185">Reference proteome</keyword>
<accession>J2SUN2</accession>
<dbReference type="AlphaFoldDB" id="J2SUN2"/>
<dbReference type="RefSeq" id="WP_007845605.1">
    <property type="nucleotide sequence ID" value="NZ_AKJY01000073.1"/>
</dbReference>
<dbReference type="OrthoDB" id="1267289at2"/>